<dbReference type="STRING" id="1206085.SAMN05443575_3244"/>
<dbReference type="SFLD" id="SFLDS00001">
    <property type="entry name" value="Enolase"/>
    <property type="match status" value="1"/>
</dbReference>
<dbReference type="GO" id="GO:0000287">
    <property type="term" value="F:magnesium ion binding"/>
    <property type="evidence" value="ECO:0007669"/>
    <property type="project" value="TreeGrafter"/>
</dbReference>
<evidence type="ECO:0000259" key="4">
    <source>
        <dbReference type="SMART" id="SM00922"/>
    </source>
</evidence>
<dbReference type="Gene3D" id="3.30.390.10">
    <property type="entry name" value="Enolase-like, N-terminal domain"/>
    <property type="match status" value="1"/>
</dbReference>
<comment type="cofactor">
    <cofactor evidence="1">
        <name>Mg(2+)</name>
        <dbReference type="ChEBI" id="CHEBI:18420"/>
    </cofactor>
</comment>
<dbReference type="EMBL" id="FQVU01000004">
    <property type="protein sequence ID" value="SHH07071.1"/>
    <property type="molecule type" value="Genomic_DNA"/>
</dbReference>
<dbReference type="Pfam" id="PF13378">
    <property type="entry name" value="MR_MLE_C"/>
    <property type="match status" value="1"/>
</dbReference>
<protein>
    <submittedName>
        <fullName evidence="5">L-alanine-DL-glutamate epimerase</fullName>
    </submittedName>
</protein>
<sequence>MRVDEVGTLAADDLSPTRIADVRVEVYDRPHPTTPADTMIGSEPIGHLLTECVAVRITTAAGVTGESLSLGGGLGLGHYIAKWLRPFLIGKDLRFLEAIWQGMWSRNRLWFLPQFAIGTVDVALWDAFARTLDLPLWQLLGGYRASLPTYASSMSHPTVAEYVDEALLYQRRNFAGYKLHTTGDVAFDIDCCREVRAAVGPDMALMVDAVGAYSQVEALRVGAVLQELDYHWFEEPLHDWDVHGLKWLADELAVPIAALETNEGSMFSSPELITTRAVDIVRSDVSFKGGVTPVKKTAALAEAFGMNLEVHTNAGNPLLDAANLAVALSIKNTEFYEQLVPEEAFSYPVIGSIDVGEDGRVSAPDGSGLGVRVDWDQVAEFSVGVL</sequence>
<dbReference type="SUPFAM" id="SSF54826">
    <property type="entry name" value="Enolase N-terminal domain-like"/>
    <property type="match status" value="1"/>
</dbReference>
<evidence type="ECO:0000313" key="6">
    <source>
        <dbReference type="Proteomes" id="UP000186132"/>
    </source>
</evidence>
<dbReference type="InterPro" id="IPR013341">
    <property type="entry name" value="Mandelate_racemase_N_dom"/>
</dbReference>
<proteinExistence type="predicted"/>
<dbReference type="InterPro" id="IPR036849">
    <property type="entry name" value="Enolase-like_C_sf"/>
</dbReference>
<dbReference type="Gene3D" id="3.20.20.120">
    <property type="entry name" value="Enolase-like C-terminal domain"/>
    <property type="match status" value="1"/>
</dbReference>
<dbReference type="PANTHER" id="PTHR13794:SF58">
    <property type="entry name" value="MITOCHONDRIAL ENOLASE SUPERFAMILY MEMBER 1"/>
    <property type="match status" value="1"/>
</dbReference>
<dbReference type="Pfam" id="PF02746">
    <property type="entry name" value="MR_MLE_N"/>
    <property type="match status" value="1"/>
</dbReference>
<gene>
    <name evidence="5" type="ORF">SAMN05443575_3244</name>
</gene>
<evidence type="ECO:0000256" key="3">
    <source>
        <dbReference type="ARBA" id="ARBA00022842"/>
    </source>
</evidence>
<dbReference type="InterPro" id="IPR029017">
    <property type="entry name" value="Enolase-like_N"/>
</dbReference>
<dbReference type="SMART" id="SM00922">
    <property type="entry name" value="MR_MLE"/>
    <property type="match status" value="1"/>
</dbReference>
<dbReference type="GO" id="GO:0016052">
    <property type="term" value="P:carbohydrate catabolic process"/>
    <property type="evidence" value="ECO:0007669"/>
    <property type="project" value="TreeGrafter"/>
</dbReference>
<evidence type="ECO:0000256" key="2">
    <source>
        <dbReference type="ARBA" id="ARBA00022723"/>
    </source>
</evidence>
<dbReference type="OrthoDB" id="9796450at2"/>
<dbReference type="RefSeq" id="WP_073391441.1">
    <property type="nucleotide sequence ID" value="NZ_FQVU01000004.1"/>
</dbReference>
<keyword evidence="3" id="KW-0460">Magnesium</keyword>
<keyword evidence="2" id="KW-0479">Metal-binding</keyword>
<dbReference type="SUPFAM" id="SSF51604">
    <property type="entry name" value="Enolase C-terminal domain-like"/>
    <property type="match status" value="1"/>
</dbReference>
<evidence type="ECO:0000256" key="1">
    <source>
        <dbReference type="ARBA" id="ARBA00001946"/>
    </source>
</evidence>
<dbReference type="GO" id="GO:0016836">
    <property type="term" value="F:hydro-lyase activity"/>
    <property type="evidence" value="ECO:0007669"/>
    <property type="project" value="TreeGrafter"/>
</dbReference>
<feature type="domain" description="Mandelate racemase/muconate lactonizing enzyme C-terminal" evidence="4">
    <location>
        <begin position="159"/>
        <end position="255"/>
    </location>
</feature>
<reference evidence="5 6" key="1">
    <citation type="submission" date="2016-11" db="EMBL/GenBank/DDBJ databases">
        <authorList>
            <person name="Jaros S."/>
            <person name="Januszkiewicz K."/>
            <person name="Wedrychowicz H."/>
        </authorList>
    </citation>
    <scope>NUCLEOTIDE SEQUENCE [LARGE SCALE GENOMIC DNA]</scope>
    <source>
        <strain evidence="5 6">DSM 45627</strain>
    </source>
</reference>
<dbReference type="PANTHER" id="PTHR13794">
    <property type="entry name" value="ENOLASE SUPERFAMILY, MANDELATE RACEMASE"/>
    <property type="match status" value="1"/>
</dbReference>
<accession>A0A1M5PZV3</accession>
<dbReference type="Proteomes" id="UP000186132">
    <property type="component" value="Unassembled WGS sequence"/>
</dbReference>
<dbReference type="InterPro" id="IPR029065">
    <property type="entry name" value="Enolase_C-like"/>
</dbReference>
<keyword evidence="6" id="KW-1185">Reference proteome</keyword>
<evidence type="ECO:0000313" key="5">
    <source>
        <dbReference type="EMBL" id="SHH07071.1"/>
    </source>
</evidence>
<dbReference type="InterPro" id="IPR046945">
    <property type="entry name" value="RHMD-like"/>
</dbReference>
<organism evidence="5 6">
    <name type="scientific">Jatrophihabitans endophyticus</name>
    <dbReference type="NCBI Taxonomy" id="1206085"/>
    <lineage>
        <taxon>Bacteria</taxon>
        <taxon>Bacillati</taxon>
        <taxon>Actinomycetota</taxon>
        <taxon>Actinomycetes</taxon>
        <taxon>Jatrophihabitantales</taxon>
        <taxon>Jatrophihabitantaceae</taxon>
        <taxon>Jatrophihabitans</taxon>
    </lineage>
</organism>
<dbReference type="AlphaFoldDB" id="A0A1M5PZV3"/>
<dbReference type="InterPro" id="IPR013342">
    <property type="entry name" value="Mandelate_racemase_C"/>
</dbReference>
<name>A0A1M5PZV3_9ACTN</name>
<dbReference type="SFLD" id="SFLDG00179">
    <property type="entry name" value="mandelate_racemase"/>
    <property type="match status" value="1"/>
</dbReference>